<dbReference type="SUPFAM" id="SSF53448">
    <property type="entry name" value="Nucleotide-diphospho-sugar transferases"/>
    <property type="match status" value="2"/>
</dbReference>
<feature type="compositionally biased region" description="Polar residues" evidence="10">
    <location>
        <begin position="62"/>
        <end position="74"/>
    </location>
</feature>
<keyword evidence="4" id="KW-0808">Transferase</keyword>
<evidence type="ECO:0000256" key="6">
    <source>
        <dbReference type="ARBA" id="ARBA00022968"/>
    </source>
</evidence>
<dbReference type="OrthoDB" id="430354at2759"/>
<evidence type="ECO:0000256" key="5">
    <source>
        <dbReference type="ARBA" id="ARBA00022692"/>
    </source>
</evidence>
<keyword evidence="8" id="KW-0472">Membrane</keyword>
<dbReference type="PANTHER" id="PTHR31392">
    <property type="entry name" value="ALPHA-1,3-MANNOSYLTRANSFERASE MNN1-RELATED"/>
    <property type="match status" value="1"/>
</dbReference>
<dbReference type="EMBL" id="SPLM01000146">
    <property type="protein sequence ID" value="TMW56166.1"/>
    <property type="molecule type" value="Genomic_DNA"/>
</dbReference>
<name>A0A8K1C444_PYTOL</name>
<dbReference type="GO" id="GO:0000033">
    <property type="term" value="F:alpha-1,3-mannosyltransferase activity"/>
    <property type="evidence" value="ECO:0007669"/>
    <property type="project" value="TreeGrafter"/>
</dbReference>
<evidence type="ECO:0000256" key="9">
    <source>
        <dbReference type="ARBA" id="ARBA00023180"/>
    </source>
</evidence>
<organism evidence="11 12">
    <name type="scientific">Pythium oligandrum</name>
    <name type="common">Mycoparasitic fungus</name>
    <dbReference type="NCBI Taxonomy" id="41045"/>
    <lineage>
        <taxon>Eukaryota</taxon>
        <taxon>Sar</taxon>
        <taxon>Stramenopiles</taxon>
        <taxon>Oomycota</taxon>
        <taxon>Peronosporomycetes</taxon>
        <taxon>Pythiales</taxon>
        <taxon>Pythiaceae</taxon>
        <taxon>Pythium</taxon>
    </lineage>
</organism>
<evidence type="ECO:0000256" key="1">
    <source>
        <dbReference type="ARBA" id="ARBA00004606"/>
    </source>
</evidence>
<dbReference type="InterPro" id="IPR029044">
    <property type="entry name" value="Nucleotide-diphossugar_trans"/>
</dbReference>
<keyword evidence="5" id="KW-0812">Transmembrane</keyword>
<keyword evidence="9" id="KW-0325">Glycoprotein</keyword>
<dbReference type="GO" id="GO:0016020">
    <property type="term" value="C:membrane"/>
    <property type="evidence" value="ECO:0007669"/>
    <property type="project" value="UniProtKB-SubCell"/>
</dbReference>
<dbReference type="AlphaFoldDB" id="A0A8K1C444"/>
<comment type="similarity">
    <text evidence="2">Belongs to the MNN1/MNT family.</text>
</comment>
<protein>
    <submittedName>
        <fullName evidence="11">Uncharacterized protein</fullName>
    </submittedName>
</protein>
<keyword evidence="12" id="KW-1185">Reference proteome</keyword>
<dbReference type="Proteomes" id="UP000794436">
    <property type="component" value="Unassembled WGS sequence"/>
</dbReference>
<sequence length="875" mass="99218">MVGLCVVSGALTFSGEFYGQNFDHTKRANHQLHVLRRQATESNSPAIIESDLPANAAEANHQGHSNPSNSTAETPSPPPLSTDRLAATFNASGPLPTRHPDFDDSVSRDRGVIISLHDGILPLGLSLIRDLRCHGSQELIQVYHCFPEELSFQSRILLLTGEPRLEIIDACSSYVDQNLMSKALASNFQNWWLKPLALIHTDLQQVLILDADVIALRDPAVLRETPEYNQTGTLFFYDRVIKCNLYFNANDPRSLNNQLLRGWIESFDYKSFGLSGPAASEHLLSSFAYARKTCHEMDSSMVAIDKTRAGKAIDVLWYLITKERMRISFSWGDKESFWLAYLFAQQPYAFSPWGVSVVSSSPNRDMEQHPETLCGSIAQFLPVEDESPELLYVNGKALLHPFPLGVEDTKKTKHNNQLFNLNPTHVTPRQARTDKKVASRYFPDECLVGQGSTPLPEGFQRLLLRRRVFFFAVQMTFNASEPLPTRHPDFDDSVSRDRGVIISLHNGILPLGLSLIRDLRCHGNQELIQVYHCFPEELSFESRRLLLTDELRLEIIDVCSSYADKGLMTKAVASKFQNWWLKPLALIHTDLQQVLILDADVIPLRDPAVLRETLEYQRTGTLFFYDRVINCNLYFNAHVPGKPNSQLLRSWVSTFDYETFNITGPATSEHLLSSFAYARKTCHEMDSSMVAIDKTRAGKAIDVLWYLITKERMRISFSWGDKESFWLAYLFAQQPYAFSPWGVSVVSSSPNRDMEQHPETLCGSIAQFLPVEDESPELLYVNGKALLHPFPLGVEDTKKTKHNNQLFNLNPTHVTPRQARTDKKVASRYFPDECLVGQGSTPLPEGFQRLLLRRRVFFFAVQSEFYEPLARCDAV</sequence>
<dbReference type="Pfam" id="PF11051">
    <property type="entry name" value="Mannosyl_trans3"/>
    <property type="match status" value="2"/>
</dbReference>
<dbReference type="InterPro" id="IPR022751">
    <property type="entry name" value="Alpha_mannosyltransferase"/>
</dbReference>
<evidence type="ECO:0000256" key="7">
    <source>
        <dbReference type="ARBA" id="ARBA00022989"/>
    </source>
</evidence>
<dbReference type="GO" id="GO:0005794">
    <property type="term" value="C:Golgi apparatus"/>
    <property type="evidence" value="ECO:0007669"/>
    <property type="project" value="TreeGrafter"/>
</dbReference>
<keyword evidence="7" id="KW-1133">Transmembrane helix</keyword>
<dbReference type="PANTHER" id="PTHR31392:SF1">
    <property type="entry name" value="ALPHA-1,3-MANNOSYLTRANSFERASE MNN1-RELATED"/>
    <property type="match status" value="1"/>
</dbReference>
<evidence type="ECO:0000256" key="10">
    <source>
        <dbReference type="SAM" id="MobiDB-lite"/>
    </source>
</evidence>
<keyword evidence="6" id="KW-0735">Signal-anchor</keyword>
<evidence type="ECO:0000256" key="3">
    <source>
        <dbReference type="ARBA" id="ARBA00022676"/>
    </source>
</evidence>
<feature type="region of interest" description="Disordered" evidence="10">
    <location>
        <begin position="57"/>
        <end position="103"/>
    </location>
</feature>
<evidence type="ECO:0000256" key="4">
    <source>
        <dbReference type="ARBA" id="ARBA00022679"/>
    </source>
</evidence>
<keyword evidence="3" id="KW-0328">Glycosyltransferase</keyword>
<comment type="subcellular location">
    <subcellularLocation>
        <location evidence="1">Membrane</location>
        <topology evidence="1">Single-pass type II membrane protein</topology>
    </subcellularLocation>
</comment>
<proteinExistence type="inferred from homology"/>
<evidence type="ECO:0000256" key="8">
    <source>
        <dbReference type="ARBA" id="ARBA00023136"/>
    </source>
</evidence>
<evidence type="ECO:0000313" key="12">
    <source>
        <dbReference type="Proteomes" id="UP000794436"/>
    </source>
</evidence>
<comment type="caution">
    <text evidence="11">The sequence shown here is derived from an EMBL/GenBank/DDBJ whole genome shotgun (WGS) entry which is preliminary data.</text>
</comment>
<evidence type="ECO:0000256" key="2">
    <source>
        <dbReference type="ARBA" id="ARBA00009105"/>
    </source>
</evidence>
<accession>A0A8K1C444</accession>
<gene>
    <name evidence="11" type="ORF">Poli38472_008814</name>
</gene>
<evidence type="ECO:0000313" key="11">
    <source>
        <dbReference type="EMBL" id="TMW56166.1"/>
    </source>
</evidence>
<reference evidence="11" key="1">
    <citation type="submission" date="2019-03" db="EMBL/GenBank/DDBJ databases">
        <title>Long read genome sequence of the mycoparasitic Pythium oligandrum ATCC 38472 isolated from sugarbeet rhizosphere.</title>
        <authorList>
            <person name="Gaulin E."/>
        </authorList>
    </citation>
    <scope>NUCLEOTIDE SEQUENCE</scope>
    <source>
        <strain evidence="11">ATCC 38472_TT</strain>
    </source>
</reference>
<dbReference type="GO" id="GO:0006493">
    <property type="term" value="P:protein O-linked glycosylation"/>
    <property type="evidence" value="ECO:0007669"/>
    <property type="project" value="TreeGrafter"/>
</dbReference>